<feature type="region of interest" description="Disordered" evidence="1">
    <location>
        <begin position="1"/>
        <end position="46"/>
    </location>
</feature>
<dbReference type="AlphaFoldDB" id="A0A6I1GHB0"/>
<sequence>MARPTEPSHPSLASAAHNTAAHRGRNDATAGANDDGHRLTPTGPATSIMRSLSTLCAYNMDHYRSLHGSSVYGKWYFTKKGER</sequence>
<keyword evidence="3" id="KW-1185">Reference proteome</keyword>
<evidence type="ECO:0000313" key="3">
    <source>
        <dbReference type="Proteomes" id="UP000441772"/>
    </source>
</evidence>
<proteinExistence type="predicted"/>
<organism evidence="2 3">
    <name type="scientific">Bifidobacterium leontopitheci</name>
    <dbReference type="NCBI Taxonomy" id="2650774"/>
    <lineage>
        <taxon>Bacteria</taxon>
        <taxon>Bacillati</taxon>
        <taxon>Actinomycetota</taxon>
        <taxon>Actinomycetes</taxon>
        <taxon>Bifidobacteriales</taxon>
        <taxon>Bifidobacteriaceae</taxon>
        <taxon>Bifidobacterium</taxon>
    </lineage>
</organism>
<evidence type="ECO:0000313" key="2">
    <source>
        <dbReference type="EMBL" id="KAB7791040.1"/>
    </source>
</evidence>
<dbReference type="EMBL" id="WBVT01000004">
    <property type="protein sequence ID" value="KAB7791040.1"/>
    <property type="molecule type" value="Genomic_DNA"/>
</dbReference>
<dbReference type="Proteomes" id="UP000441772">
    <property type="component" value="Unassembled WGS sequence"/>
</dbReference>
<name>A0A6I1GHB0_9BIFI</name>
<accession>A0A6I1GHB0</accession>
<reference evidence="2 3" key="1">
    <citation type="submission" date="2019-09" db="EMBL/GenBank/DDBJ databases">
        <title>Characterization of the phylogenetic diversity of two novel species belonging to the genus Bifidobacterium: Bifidobacterium cebidarum sp. nov. and Bifidobacterium leontopitheci sp. nov.</title>
        <authorList>
            <person name="Lugli G.A."/>
            <person name="Duranti S."/>
            <person name="Milani C."/>
            <person name="Turroni F."/>
            <person name="Ventura M."/>
        </authorList>
    </citation>
    <scope>NUCLEOTIDE SEQUENCE [LARGE SCALE GENOMIC DNA]</scope>
    <source>
        <strain evidence="2 3">LMG 31471</strain>
    </source>
</reference>
<gene>
    <name evidence="2" type="ORF">F7D09_0396</name>
</gene>
<protein>
    <submittedName>
        <fullName evidence="2">Uncharacterized protein</fullName>
    </submittedName>
</protein>
<evidence type="ECO:0000256" key="1">
    <source>
        <dbReference type="SAM" id="MobiDB-lite"/>
    </source>
</evidence>
<comment type="caution">
    <text evidence="2">The sequence shown here is derived from an EMBL/GenBank/DDBJ whole genome shotgun (WGS) entry which is preliminary data.</text>
</comment>